<dbReference type="AlphaFoldDB" id="A0A426YS33"/>
<accession>A0A426YS33</accession>
<feature type="compositionally biased region" description="Polar residues" evidence="1">
    <location>
        <begin position="9"/>
        <end position="20"/>
    </location>
</feature>
<proteinExistence type="predicted"/>
<comment type="caution">
    <text evidence="2">The sequence shown here is derived from an EMBL/GenBank/DDBJ whole genome shotgun (WGS) entry which is preliminary data.</text>
</comment>
<reference evidence="2 3" key="1">
    <citation type="journal article" date="2014" name="Agronomy (Basel)">
        <title>A Draft Genome Sequence for Ensete ventricosum, the Drought-Tolerant Tree Against Hunger.</title>
        <authorList>
            <person name="Harrison J."/>
            <person name="Moore K.A."/>
            <person name="Paszkiewicz K."/>
            <person name="Jones T."/>
            <person name="Grant M."/>
            <person name="Ambacheew D."/>
            <person name="Muzemil S."/>
            <person name="Studholme D.J."/>
        </authorList>
    </citation>
    <scope>NUCLEOTIDE SEQUENCE [LARGE SCALE GENOMIC DNA]</scope>
</reference>
<dbReference type="Proteomes" id="UP000287651">
    <property type="component" value="Unassembled WGS sequence"/>
</dbReference>
<name>A0A426YS33_ENSVE</name>
<dbReference type="EMBL" id="AMZH03010557">
    <property type="protein sequence ID" value="RRT54537.1"/>
    <property type="molecule type" value="Genomic_DNA"/>
</dbReference>
<gene>
    <name evidence="2" type="ORF">B296_00032879</name>
</gene>
<organism evidence="2 3">
    <name type="scientific">Ensete ventricosum</name>
    <name type="common">Abyssinian banana</name>
    <name type="synonym">Musa ensete</name>
    <dbReference type="NCBI Taxonomy" id="4639"/>
    <lineage>
        <taxon>Eukaryota</taxon>
        <taxon>Viridiplantae</taxon>
        <taxon>Streptophyta</taxon>
        <taxon>Embryophyta</taxon>
        <taxon>Tracheophyta</taxon>
        <taxon>Spermatophyta</taxon>
        <taxon>Magnoliopsida</taxon>
        <taxon>Liliopsida</taxon>
        <taxon>Zingiberales</taxon>
        <taxon>Musaceae</taxon>
        <taxon>Ensete</taxon>
    </lineage>
</organism>
<protein>
    <submittedName>
        <fullName evidence="2">Uncharacterized protein</fullName>
    </submittedName>
</protein>
<evidence type="ECO:0000256" key="1">
    <source>
        <dbReference type="SAM" id="MobiDB-lite"/>
    </source>
</evidence>
<feature type="region of interest" description="Disordered" evidence="1">
    <location>
        <begin position="1"/>
        <end position="80"/>
    </location>
</feature>
<sequence>MKFDGGAGSRSTASPTTDVSASAVVVESPIEKHPNVDEGLSMRKHSRKETSEPLADALGSTTRVPSGKGKEPVAIEEALK</sequence>
<evidence type="ECO:0000313" key="2">
    <source>
        <dbReference type="EMBL" id="RRT54537.1"/>
    </source>
</evidence>
<evidence type="ECO:0000313" key="3">
    <source>
        <dbReference type="Proteomes" id="UP000287651"/>
    </source>
</evidence>
<feature type="compositionally biased region" description="Basic and acidic residues" evidence="1">
    <location>
        <begin position="68"/>
        <end position="80"/>
    </location>
</feature>